<dbReference type="EMBL" id="AYSL01001644">
    <property type="protein sequence ID" value="KTF05660.1"/>
    <property type="molecule type" value="Genomic_DNA"/>
</dbReference>
<gene>
    <name evidence="1" type="ORF">MGSAQ_002843</name>
</gene>
<name>A0A1B6NQE7_9ZZZZ</name>
<sequence>MVETRTSRVLAFHFYIKTPILRNTLFLICRDQTSV</sequence>
<organism evidence="1">
    <name type="scientific">marine sediment metagenome</name>
    <dbReference type="NCBI Taxonomy" id="412755"/>
    <lineage>
        <taxon>unclassified sequences</taxon>
        <taxon>metagenomes</taxon>
        <taxon>ecological metagenomes</taxon>
    </lineage>
</organism>
<comment type="caution">
    <text evidence="1">The sequence shown here is derived from an EMBL/GenBank/DDBJ whole genome shotgun (WGS) entry which is preliminary data.</text>
</comment>
<protein>
    <submittedName>
        <fullName evidence="1">Uncharacterized protein</fullName>
    </submittedName>
</protein>
<reference evidence="1" key="1">
    <citation type="submission" date="2013-11" db="EMBL/GenBank/DDBJ databases">
        <title>Microbial diversity, functional groups and degradation webs in Northern and Southern Mediterranean and Red Sea marine crude oil polluted sites.</title>
        <authorList>
            <person name="Daffonchio D."/>
            <person name="Mapelli F."/>
            <person name="Ferrer M."/>
            <person name="Richter M."/>
            <person name="Cherif A."/>
            <person name="Malkawi H.I."/>
            <person name="Yakimov M.M."/>
            <person name="Abdel-Fattah Y.R."/>
            <person name="Blaghen M."/>
            <person name="Golyshin P.N."/>
            <person name="Kalogerakis N."/>
            <person name="Boon N."/>
            <person name="Magagnini M."/>
            <person name="Fava F."/>
        </authorList>
    </citation>
    <scope>NUCLEOTIDE SEQUENCE</scope>
</reference>
<dbReference type="AlphaFoldDB" id="A0A1B6NQE7"/>
<accession>A0A1B6NQE7</accession>
<evidence type="ECO:0000313" key="1">
    <source>
        <dbReference type="EMBL" id="KTF05660.1"/>
    </source>
</evidence>
<proteinExistence type="predicted"/>